<protein>
    <recommendedName>
        <fullName evidence="3">ComE operon protein 1</fullName>
    </recommendedName>
</protein>
<evidence type="ECO:0008006" key="3">
    <source>
        <dbReference type="Google" id="ProtNLM"/>
    </source>
</evidence>
<sequence length="127" mass="13237">MKIRRWLIGLAAALSTTLALAAVDINKATEAELDGIKGIGPATTRLIMEERKSAPFADWNDVTRRVKGIGAKRAAKLSGEGLTVNGQAFAGAGDAAPKSGTTPPQRKAEKPTDPASTTDAAKALQKR</sequence>
<reference evidence="2" key="1">
    <citation type="submission" date="2019-08" db="EMBL/GenBank/DDBJ databases">
        <authorList>
            <person name="Kucharzyk K."/>
            <person name="Murdoch R.W."/>
            <person name="Higgins S."/>
            <person name="Loffler F."/>
        </authorList>
    </citation>
    <scope>NUCLEOTIDE SEQUENCE</scope>
</reference>
<dbReference type="PANTHER" id="PTHR21180:SF32">
    <property type="entry name" value="ENDONUCLEASE_EXONUCLEASE_PHOSPHATASE FAMILY DOMAIN-CONTAINING PROTEIN 1"/>
    <property type="match status" value="1"/>
</dbReference>
<dbReference type="InterPro" id="IPR010994">
    <property type="entry name" value="RuvA_2-like"/>
</dbReference>
<dbReference type="EMBL" id="VSSQ01036098">
    <property type="protein sequence ID" value="MPM88484.1"/>
    <property type="molecule type" value="Genomic_DNA"/>
</dbReference>
<dbReference type="PANTHER" id="PTHR21180">
    <property type="entry name" value="ENDONUCLEASE/EXONUCLEASE/PHOSPHATASE FAMILY DOMAIN-CONTAINING PROTEIN 1"/>
    <property type="match status" value="1"/>
</dbReference>
<dbReference type="InterPro" id="IPR051675">
    <property type="entry name" value="Endo/Exo/Phosphatase_dom_1"/>
</dbReference>
<feature type="region of interest" description="Disordered" evidence="1">
    <location>
        <begin position="88"/>
        <end position="127"/>
    </location>
</feature>
<gene>
    <name evidence="2" type="ORF">SDC9_135588</name>
</gene>
<dbReference type="Gene3D" id="1.10.150.320">
    <property type="entry name" value="Photosystem II 12 kDa extrinsic protein"/>
    <property type="match status" value="1"/>
</dbReference>
<dbReference type="Pfam" id="PF12836">
    <property type="entry name" value="HHH_3"/>
    <property type="match status" value="1"/>
</dbReference>
<proteinExistence type="predicted"/>
<accession>A0A645DG98</accession>
<dbReference type="AlphaFoldDB" id="A0A645DG98"/>
<comment type="caution">
    <text evidence="2">The sequence shown here is derived from an EMBL/GenBank/DDBJ whole genome shotgun (WGS) entry which is preliminary data.</text>
</comment>
<organism evidence="2">
    <name type="scientific">bioreactor metagenome</name>
    <dbReference type="NCBI Taxonomy" id="1076179"/>
    <lineage>
        <taxon>unclassified sequences</taxon>
        <taxon>metagenomes</taxon>
        <taxon>ecological metagenomes</taxon>
    </lineage>
</organism>
<name>A0A645DG98_9ZZZZ</name>
<evidence type="ECO:0000313" key="2">
    <source>
        <dbReference type="EMBL" id="MPM88484.1"/>
    </source>
</evidence>
<dbReference type="SUPFAM" id="SSF47781">
    <property type="entry name" value="RuvA domain 2-like"/>
    <property type="match status" value="1"/>
</dbReference>
<evidence type="ECO:0000256" key="1">
    <source>
        <dbReference type="SAM" id="MobiDB-lite"/>
    </source>
</evidence>